<gene>
    <name evidence="16" type="primary">PARPA_02902.1 scaffold 5990</name>
</gene>
<feature type="active site" evidence="11">
    <location>
        <position position="513"/>
    </location>
</feature>
<comment type="cofactor">
    <cofactor evidence="12">
        <name>Zn(2+)</name>
        <dbReference type="ChEBI" id="CHEBI:29105"/>
    </cofactor>
    <text evidence="12">Binds 1 zinc ion per subunit.</text>
</comment>
<evidence type="ECO:0000256" key="5">
    <source>
        <dbReference type="ARBA" id="ARBA00022723"/>
    </source>
</evidence>
<evidence type="ECO:0000256" key="13">
    <source>
        <dbReference type="RuleBase" id="RU364017"/>
    </source>
</evidence>
<dbReference type="Gene3D" id="1.10.390.10">
    <property type="entry name" value="Neutral Protease Domain 2"/>
    <property type="match status" value="1"/>
</dbReference>
<evidence type="ECO:0000313" key="17">
    <source>
        <dbReference type="Proteomes" id="UP000054107"/>
    </source>
</evidence>
<dbReference type="Proteomes" id="UP000054107">
    <property type="component" value="Unassembled WGS sequence"/>
</dbReference>
<feature type="signal peptide" evidence="13">
    <location>
        <begin position="1"/>
        <end position="20"/>
    </location>
</feature>
<proteinExistence type="inferred from homology"/>
<evidence type="ECO:0000256" key="14">
    <source>
        <dbReference type="SAM" id="MobiDB-lite"/>
    </source>
</evidence>
<dbReference type="Gene3D" id="3.10.170.10">
    <property type="match status" value="1"/>
</dbReference>
<keyword evidence="7 13" id="KW-0378">Hydrolase</keyword>
<name>A0A0B7N232_9FUNG</name>
<dbReference type="PANTHER" id="PTHR33478">
    <property type="entry name" value="EXTRACELLULAR METALLOPROTEINASE MEP"/>
    <property type="match status" value="1"/>
</dbReference>
<dbReference type="Pfam" id="PF07504">
    <property type="entry name" value="FTP"/>
    <property type="match status" value="1"/>
</dbReference>
<dbReference type="GO" id="GO:0005615">
    <property type="term" value="C:extracellular space"/>
    <property type="evidence" value="ECO:0007669"/>
    <property type="project" value="InterPro"/>
</dbReference>
<evidence type="ECO:0000256" key="12">
    <source>
        <dbReference type="PIRSR" id="PIRSR601842-2"/>
    </source>
</evidence>
<evidence type="ECO:0000256" key="11">
    <source>
        <dbReference type="PIRSR" id="PIRSR601842-1"/>
    </source>
</evidence>
<dbReference type="OrthoDB" id="3227768at2759"/>
<feature type="compositionally biased region" description="Polar residues" evidence="14">
    <location>
        <begin position="468"/>
        <end position="478"/>
    </location>
</feature>
<sequence length="740" mass="82920">MKYSISSAIFLLASVSSTLAAVAQQQGELPRKEYLKGLSRSFGPEVPYREYTTPSWSQRKNDYSQFTITHNAQDIAVAFAEAELTSSDFIVTSSYKSDLNGVTHVYLRQKVNGLEVLNGDININVDRFGQVISYGDSFARGMSIAATKQDATLLTKVQSGLRAVSSSFAQVIFAANQQQQEQEDQESAIYPIVNQHKDVIDPAEAVLSLMSFVKSSLPDPSIVDYLIPDNLIMVNHFKKRGDTNNEDDEIAFQFENVPFAQSPVEVRQAYIQQANGDLQLVWDLQYELHDNWYNGHVNAHDGTIVGLVDWVSSAAAYNVIPFGNNDPNDSKQQLVRDPHDRWASPDGWHAQGVLSKGAKTFNVTIGNNAYTHTNPDGGSEWQNNYRPSGHDDEDGNIVFDYEANFDTEEPQDYEDAAVTNLFYWCNTAHDFFHRYGFDEKAGNFQQDNLGRGRKNDDGEGDAVIANAQDGSGRNNANFATPPDGKHGKMRMYVWDQTKPMRDGDFESGIVIHEYTHGVSIRLTGGPKNSNCLGWGEAGGMGEGWGDFIATVIRMRKEYTRDIEFGMGDYSNGGDGIRKYKYSTSNSTNPSTYRIMDRFDYWGVHAKGEVWAEMLYEVYWNLVDRLGFTEQWLPPTPADPYKIAMDDDDLDKVRTHITSHGNTLAVQLVIDGLKLQPCNPTFISARDAILEAEKQLTGGLYHCDIYRAFAKRGLGPGAKLEKRGWIEQRVESYTLPSQCEE</sequence>
<evidence type="ECO:0000256" key="9">
    <source>
        <dbReference type="ARBA" id="ARBA00023049"/>
    </source>
</evidence>
<evidence type="ECO:0000259" key="15">
    <source>
        <dbReference type="Pfam" id="PF07504"/>
    </source>
</evidence>
<accession>A0A0B7N232</accession>
<dbReference type="EC" id="3.4.24.-" evidence="13"/>
<organism evidence="16 17">
    <name type="scientific">Parasitella parasitica</name>
    <dbReference type="NCBI Taxonomy" id="35722"/>
    <lineage>
        <taxon>Eukaryota</taxon>
        <taxon>Fungi</taxon>
        <taxon>Fungi incertae sedis</taxon>
        <taxon>Mucoromycota</taxon>
        <taxon>Mucoromycotina</taxon>
        <taxon>Mucoromycetes</taxon>
        <taxon>Mucorales</taxon>
        <taxon>Mucorineae</taxon>
        <taxon>Mucoraceae</taxon>
        <taxon>Parasitella</taxon>
    </lineage>
</organism>
<feature type="binding site" evidence="12">
    <location>
        <position position="516"/>
    </location>
    <ligand>
        <name>Zn(2+)</name>
        <dbReference type="ChEBI" id="CHEBI:29105"/>
        <note>catalytic</note>
    </ligand>
</feature>
<dbReference type="AlphaFoldDB" id="A0A0B7N232"/>
<dbReference type="GO" id="GO:0006508">
    <property type="term" value="P:proteolysis"/>
    <property type="evidence" value="ECO:0007669"/>
    <property type="project" value="UniProtKB-KW"/>
</dbReference>
<evidence type="ECO:0000313" key="16">
    <source>
        <dbReference type="EMBL" id="CEP09408.1"/>
    </source>
</evidence>
<keyword evidence="6 13" id="KW-0732">Signal</keyword>
<comment type="similarity">
    <text evidence="2 13">Belongs to the peptidase M36 family.</text>
</comment>
<keyword evidence="3 13" id="KW-0964">Secreted</keyword>
<evidence type="ECO:0000256" key="4">
    <source>
        <dbReference type="ARBA" id="ARBA00022670"/>
    </source>
</evidence>
<dbReference type="GO" id="GO:0008270">
    <property type="term" value="F:zinc ion binding"/>
    <property type="evidence" value="ECO:0007669"/>
    <property type="project" value="InterPro"/>
</dbReference>
<protein>
    <recommendedName>
        <fullName evidence="13">Extracellular metalloproteinase</fullName>
        <ecNumber evidence="13">3.4.24.-</ecNumber>
    </recommendedName>
    <alternativeName>
        <fullName evidence="13">Fungalysin</fullName>
    </alternativeName>
</protein>
<dbReference type="PANTHER" id="PTHR33478:SF1">
    <property type="entry name" value="EXTRACELLULAR METALLOPROTEINASE MEP"/>
    <property type="match status" value="1"/>
</dbReference>
<dbReference type="GO" id="GO:0004222">
    <property type="term" value="F:metalloendopeptidase activity"/>
    <property type="evidence" value="ECO:0007669"/>
    <property type="project" value="InterPro"/>
</dbReference>
<evidence type="ECO:0000256" key="7">
    <source>
        <dbReference type="ARBA" id="ARBA00022801"/>
    </source>
</evidence>
<evidence type="ECO:0000256" key="8">
    <source>
        <dbReference type="ARBA" id="ARBA00022833"/>
    </source>
</evidence>
<keyword evidence="8 12" id="KW-0862">Zinc</keyword>
<comment type="subcellular location">
    <subcellularLocation>
        <location evidence="1 13">Secreted</location>
    </subcellularLocation>
</comment>
<dbReference type="EMBL" id="LN721622">
    <property type="protein sequence ID" value="CEP09408.1"/>
    <property type="molecule type" value="Genomic_DNA"/>
</dbReference>
<keyword evidence="17" id="KW-1185">Reference proteome</keyword>
<dbReference type="CDD" id="cd09596">
    <property type="entry name" value="M36"/>
    <property type="match status" value="1"/>
</dbReference>
<evidence type="ECO:0000256" key="3">
    <source>
        <dbReference type="ARBA" id="ARBA00022525"/>
    </source>
</evidence>
<evidence type="ECO:0000256" key="1">
    <source>
        <dbReference type="ARBA" id="ARBA00004613"/>
    </source>
</evidence>
<dbReference type="Pfam" id="PF02128">
    <property type="entry name" value="Peptidase_M36"/>
    <property type="match status" value="1"/>
</dbReference>
<dbReference type="InterPro" id="IPR050371">
    <property type="entry name" value="Fungal_virulence_M36"/>
</dbReference>
<feature type="domain" description="FTP" evidence="15">
    <location>
        <begin position="88"/>
        <end position="138"/>
    </location>
</feature>
<keyword evidence="5 12" id="KW-0479">Metal-binding</keyword>
<keyword evidence="9 13" id="KW-0482">Metalloprotease</keyword>
<dbReference type="InterPro" id="IPR001842">
    <property type="entry name" value="Peptidase_M36"/>
</dbReference>
<dbReference type="SUPFAM" id="SSF55486">
    <property type="entry name" value="Metalloproteases ('zincins'), catalytic domain"/>
    <property type="match status" value="1"/>
</dbReference>
<feature type="binding site" evidence="12">
    <location>
        <position position="542"/>
    </location>
    <ligand>
        <name>Zn(2+)</name>
        <dbReference type="ChEBI" id="CHEBI:29105"/>
        <note>catalytic</note>
    </ligand>
</feature>
<keyword evidence="10 13" id="KW-0865">Zymogen</keyword>
<feature type="binding site" evidence="12">
    <location>
        <position position="512"/>
    </location>
    <ligand>
        <name>Zn(2+)</name>
        <dbReference type="ChEBI" id="CHEBI:29105"/>
        <note>catalytic</note>
    </ligand>
</feature>
<reference evidence="16 17" key="1">
    <citation type="submission" date="2014-09" db="EMBL/GenBank/DDBJ databases">
        <authorList>
            <person name="Ellenberger Sabrina"/>
        </authorList>
    </citation>
    <scope>NUCLEOTIDE SEQUENCE [LARGE SCALE GENOMIC DNA]</scope>
    <source>
        <strain evidence="16 17">CBS 412.66</strain>
    </source>
</reference>
<dbReference type="InterPro" id="IPR027268">
    <property type="entry name" value="Peptidase_M4/M1_CTD_sf"/>
</dbReference>
<feature type="region of interest" description="Disordered" evidence="14">
    <location>
        <begin position="446"/>
        <end position="482"/>
    </location>
</feature>
<evidence type="ECO:0000256" key="2">
    <source>
        <dbReference type="ARBA" id="ARBA00006006"/>
    </source>
</evidence>
<keyword evidence="4 13" id="KW-0645">Protease</keyword>
<dbReference type="InterPro" id="IPR011096">
    <property type="entry name" value="FTP_domain"/>
</dbReference>
<feature type="chain" id="PRO_5009360335" description="Extracellular metalloproteinase" evidence="13">
    <location>
        <begin position="21"/>
        <end position="740"/>
    </location>
</feature>
<evidence type="ECO:0000256" key="6">
    <source>
        <dbReference type="ARBA" id="ARBA00022729"/>
    </source>
</evidence>
<evidence type="ECO:0000256" key="10">
    <source>
        <dbReference type="ARBA" id="ARBA00023145"/>
    </source>
</evidence>